<dbReference type="Proteomes" id="UP000193307">
    <property type="component" value="Unassembled WGS sequence"/>
</dbReference>
<dbReference type="RefSeq" id="WP_085850214.1">
    <property type="nucleotide sequence ID" value="NZ_FNZV01000027.1"/>
</dbReference>
<organism evidence="1 2">
    <name type="scientific">Pacificibacter marinus</name>
    <dbReference type="NCBI Taxonomy" id="658057"/>
    <lineage>
        <taxon>Bacteria</taxon>
        <taxon>Pseudomonadati</taxon>
        <taxon>Pseudomonadota</taxon>
        <taxon>Alphaproteobacteria</taxon>
        <taxon>Rhodobacterales</taxon>
        <taxon>Roseobacteraceae</taxon>
        <taxon>Pacificibacter</taxon>
    </lineage>
</organism>
<sequence>MSNSLSQLNDHLFAQIDRLSATGLTAEQIDTEVKRAGAIVSVSDTIIDTAKTQLVAAKLFAEHGNHVLPMLPQIGSSTDIEGEKS</sequence>
<protein>
    <submittedName>
        <fullName evidence="1">Uncharacterized protein</fullName>
    </submittedName>
</protein>
<gene>
    <name evidence="1" type="ORF">PAM7971_03112</name>
</gene>
<dbReference type="AlphaFoldDB" id="A0A1Y5THR3"/>
<evidence type="ECO:0000313" key="2">
    <source>
        <dbReference type="Proteomes" id="UP000193307"/>
    </source>
</evidence>
<keyword evidence="2" id="KW-1185">Reference proteome</keyword>
<accession>A0A1Y5THR3</accession>
<reference evidence="1 2" key="1">
    <citation type="submission" date="2017-03" db="EMBL/GenBank/DDBJ databases">
        <authorList>
            <person name="Afonso C.L."/>
            <person name="Miller P.J."/>
            <person name="Scott M.A."/>
            <person name="Spackman E."/>
            <person name="Goraichik I."/>
            <person name="Dimitrov K.M."/>
            <person name="Suarez D.L."/>
            <person name="Swayne D.E."/>
        </authorList>
    </citation>
    <scope>NUCLEOTIDE SEQUENCE [LARGE SCALE GENOMIC DNA]</scope>
    <source>
        <strain evidence="1 2">CECT 7971</strain>
    </source>
</reference>
<name>A0A1Y5THR3_9RHOB</name>
<evidence type="ECO:0000313" key="1">
    <source>
        <dbReference type="EMBL" id="SLN60596.1"/>
    </source>
</evidence>
<dbReference type="OrthoDB" id="2231510at2"/>
<dbReference type="STRING" id="658057.SAMN04488032_12719"/>
<proteinExistence type="predicted"/>
<dbReference type="EMBL" id="FWFW01000012">
    <property type="protein sequence ID" value="SLN60596.1"/>
    <property type="molecule type" value="Genomic_DNA"/>
</dbReference>